<feature type="region of interest" description="Disordered" evidence="1">
    <location>
        <begin position="69"/>
        <end position="90"/>
    </location>
</feature>
<keyword evidence="4" id="KW-1185">Reference proteome</keyword>
<name>A0A3L9Y7K2_9RHOB</name>
<reference evidence="3 4" key="1">
    <citation type="submission" date="2018-10" db="EMBL/GenBank/DDBJ databases">
        <authorList>
            <person name="Jung H.S."/>
            <person name="Jeon C.O."/>
        </authorList>
    </citation>
    <scope>NUCLEOTIDE SEQUENCE [LARGE SCALE GENOMIC DNA]</scope>
    <source>
        <strain evidence="3 4">MA-7-27</strain>
    </source>
</reference>
<protein>
    <submittedName>
        <fullName evidence="3">2,3,4,5-tetrahydropyridine-2,6-carboxylate N-succinyltransferase</fullName>
    </submittedName>
</protein>
<gene>
    <name evidence="3" type="ORF">D9R08_00385</name>
</gene>
<dbReference type="InterPro" id="IPR028992">
    <property type="entry name" value="Hedgehog/Intein_dom"/>
</dbReference>
<accession>A0A3L9Y7K2</accession>
<dbReference type="EMBL" id="RCNT01000001">
    <property type="protein sequence ID" value="RMA43445.1"/>
    <property type="molecule type" value="Genomic_DNA"/>
</dbReference>
<feature type="domain" description="Hedgehog/Intein (Hint)" evidence="2">
    <location>
        <begin position="340"/>
        <end position="477"/>
    </location>
</feature>
<organism evidence="3 4">
    <name type="scientific">Rhodophyticola porphyridii</name>
    <dbReference type="NCBI Taxonomy" id="1852017"/>
    <lineage>
        <taxon>Bacteria</taxon>
        <taxon>Pseudomonadati</taxon>
        <taxon>Pseudomonadota</taxon>
        <taxon>Alphaproteobacteria</taxon>
        <taxon>Rhodobacterales</taxon>
        <taxon>Roseobacteraceae</taxon>
        <taxon>Rhodophyticola</taxon>
    </lineage>
</organism>
<dbReference type="Proteomes" id="UP000281343">
    <property type="component" value="Unassembled WGS sequence"/>
</dbReference>
<dbReference type="Gene3D" id="2.170.16.10">
    <property type="entry name" value="Hedgehog/Intein (Hint) domain"/>
    <property type="match status" value="1"/>
</dbReference>
<dbReference type="RefSeq" id="WP_121896038.1">
    <property type="nucleotide sequence ID" value="NZ_RCNT01000001.1"/>
</dbReference>
<dbReference type="Pfam" id="PF17963">
    <property type="entry name" value="Big_9"/>
    <property type="match status" value="1"/>
</dbReference>
<evidence type="ECO:0000256" key="1">
    <source>
        <dbReference type="SAM" id="MobiDB-lite"/>
    </source>
</evidence>
<dbReference type="InterPro" id="IPR049804">
    <property type="entry name" value="Choice_anch_L"/>
</dbReference>
<proteinExistence type="predicted"/>
<evidence type="ECO:0000259" key="2">
    <source>
        <dbReference type="Pfam" id="PF13403"/>
    </source>
</evidence>
<dbReference type="InterPro" id="IPR036844">
    <property type="entry name" value="Hint_dom_sf"/>
</dbReference>
<comment type="caution">
    <text evidence="3">The sequence shown here is derived from an EMBL/GenBank/DDBJ whole genome shotgun (WGS) entry which is preliminary data.</text>
</comment>
<dbReference type="NCBIfam" id="NF038133">
    <property type="entry name" value="choice_anch_L"/>
    <property type="match status" value="1"/>
</dbReference>
<evidence type="ECO:0000313" key="3">
    <source>
        <dbReference type="EMBL" id="RMA43445.1"/>
    </source>
</evidence>
<dbReference type="SUPFAM" id="SSF51294">
    <property type="entry name" value="Hedgehog/intein (Hint) domain"/>
    <property type="match status" value="1"/>
</dbReference>
<dbReference type="AlphaFoldDB" id="A0A3L9Y7K2"/>
<keyword evidence="3" id="KW-0808">Transferase</keyword>
<dbReference type="OrthoDB" id="6305173at2"/>
<evidence type="ECO:0000313" key="4">
    <source>
        <dbReference type="Proteomes" id="UP000281343"/>
    </source>
</evidence>
<dbReference type="Pfam" id="PF13403">
    <property type="entry name" value="Hint_2"/>
    <property type="match status" value="1"/>
</dbReference>
<feature type="compositionally biased region" description="Polar residues" evidence="1">
    <location>
        <begin position="80"/>
        <end position="90"/>
    </location>
</feature>
<dbReference type="GO" id="GO:0016740">
    <property type="term" value="F:transferase activity"/>
    <property type="evidence" value="ECO:0007669"/>
    <property type="project" value="UniProtKB-KW"/>
</dbReference>
<sequence length="525" mass="56115">MATADELTINTSASAMQMARAIFGDGISIVDANYDGDSRSSGIWSGGDSIAPGLTPSDSGVILSTGRVTDITRDGGGDPNTRTNTSTNTYGDSNRTDFNAVAGRSTFDASVMEVDFIPNTDVMSMQFTFASEEYPEYTGSVFNDVVAVWVNGQLVTSPIFEVTQINSVNQSENETLFVDNTGDAYNTEADGFTVTLRLILPVNAGVQNTIKFGIADVQDSSYDSALLIAADSIQGDFIAGDDTKTLYEGFTGTVDVLANDGDGVGLMIVTHINGQEVSVGDTVTLSSGHEITLQADGNLAVTPPSDLVGLVDPDVVNFSYTAENADGISDTAFVTVTTIPCFVRGTRILTPSGEVPVERLRVGDLVQTRDHGPQAIRWIGNRQVEATGKLAPVVIKAGTFGAHGTLRLSPQHRVMISHYMAELLFGEDEVLVTAKDLVNHRSVCFETGGDVEYYHLLFDTHQIVWSDGLLTESFFPGPHTLGGFEEETRAEVLALFPELSQNSDFGYGPSARPALKSYEARALFA</sequence>